<dbReference type="Proteomes" id="UP001338309">
    <property type="component" value="Unassembled WGS sequence"/>
</dbReference>
<proteinExistence type="predicted"/>
<sequence length="370" mass="41276">MKSFSKFLIPSAIALIFLQNCNPKEEIPSVSTVWERAEGFGLDPLLGSNLLNQKLFVTSESGRYPNATLDGPNDFQGFGIEQNAPGRYRFPSSDKVVASRNDNFIVLEAPKNVGLTGKGLRYNMKEIDPDFQYFFDLPYFFSDAIGIDKNGTVLIPYHSASNGFAKSSPDFLLFKTKLVDGELEVLELKLIKENFIQGMNSVTRVNSFDNFFQIRIGPDTYNIGEDEKPKLKHEHLTKSFQFGNEIISFGALFGQSSPLYAYRSDLNGQNTQLINTFDDPSILQLEFTIVDGRIIGYGNSQLFLIDLQENNIKITELDNTGLKGSFITSVTMADANRVLVTSAPIPGFDLAGGFYKPIEELFKPRVTATQ</sequence>
<accession>A0ABQ6PMR8</accession>
<evidence type="ECO:0000313" key="2">
    <source>
        <dbReference type="Proteomes" id="UP001338309"/>
    </source>
</evidence>
<dbReference type="EMBL" id="BTPD01000005">
    <property type="protein sequence ID" value="GMQ29252.1"/>
    <property type="molecule type" value="Genomic_DNA"/>
</dbReference>
<organism evidence="1 2">
    <name type="scientific">Algoriphagus confluentis</name>
    <dbReference type="NCBI Taxonomy" id="1697556"/>
    <lineage>
        <taxon>Bacteria</taxon>
        <taxon>Pseudomonadati</taxon>
        <taxon>Bacteroidota</taxon>
        <taxon>Cytophagia</taxon>
        <taxon>Cytophagales</taxon>
        <taxon>Cyclobacteriaceae</taxon>
        <taxon>Algoriphagus</taxon>
    </lineage>
</organism>
<dbReference type="RefSeq" id="WP_338223972.1">
    <property type="nucleotide sequence ID" value="NZ_BTPD01000005.1"/>
</dbReference>
<protein>
    <submittedName>
        <fullName evidence="1">Uncharacterized protein</fullName>
    </submittedName>
</protein>
<reference evidence="1 2" key="1">
    <citation type="submission" date="2023-08" db="EMBL/GenBank/DDBJ databases">
        <title>Draft genome sequence of Algoriphagus confluentis.</title>
        <authorList>
            <person name="Takatani N."/>
            <person name="Hosokawa M."/>
            <person name="Sawabe T."/>
        </authorList>
    </citation>
    <scope>NUCLEOTIDE SEQUENCE [LARGE SCALE GENOMIC DNA]</scope>
    <source>
        <strain evidence="1 2">NBRC 111222</strain>
    </source>
</reference>
<keyword evidence="2" id="KW-1185">Reference proteome</keyword>
<name>A0ABQ6PMR8_9BACT</name>
<comment type="caution">
    <text evidence="1">The sequence shown here is derived from an EMBL/GenBank/DDBJ whole genome shotgun (WGS) entry which is preliminary data.</text>
</comment>
<evidence type="ECO:0000313" key="1">
    <source>
        <dbReference type="EMBL" id="GMQ29252.1"/>
    </source>
</evidence>
<gene>
    <name evidence="1" type="ORF">Aconfl_18950</name>
</gene>